<comment type="caution">
    <text evidence="1">The sequence shown here is derived from an EMBL/GenBank/DDBJ whole genome shotgun (WGS) entry which is preliminary data.</text>
</comment>
<dbReference type="EMBL" id="AKWO02000065">
    <property type="protein sequence ID" value="EMF99583.1"/>
    <property type="molecule type" value="Genomic_DNA"/>
</dbReference>
<evidence type="ECO:0000313" key="2">
    <source>
        <dbReference type="Proteomes" id="UP000011783"/>
    </source>
</evidence>
<organism evidence="1 2">
    <name type="scientific">Leptospira borgpetersenii str. 200701203</name>
    <dbReference type="NCBI Taxonomy" id="1193007"/>
    <lineage>
        <taxon>Bacteria</taxon>
        <taxon>Pseudomonadati</taxon>
        <taxon>Spirochaetota</taxon>
        <taxon>Spirochaetia</taxon>
        <taxon>Leptospirales</taxon>
        <taxon>Leptospiraceae</taxon>
        <taxon>Leptospira</taxon>
    </lineage>
</organism>
<dbReference type="AlphaFoldDB" id="M3GXN3"/>
<sequence>MPNLSSIFLTRSAASTSVSFPICSNSASVDIYCSFDSV</sequence>
<accession>M3GXN3</accession>
<dbReference type="Proteomes" id="UP000011783">
    <property type="component" value="Unassembled WGS sequence"/>
</dbReference>
<gene>
    <name evidence="1" type="ORF">LEP1GSC123_2953</name>
</gene>
<protein>
    <submittedName>
        <fullName evidence="1">Uncharacterized protein</fullName>
    </submittedName>
</protein>
<reference evidence="1 2" key="1">
    <citation type="submission" date="2013-01" db="EMBL/GenBank/DDBJ databases">
        <authorList>
            <person name="Harkins D.M."/>
            <person name="Durkin A.S."/>
            <person name="Brinkac L.M."/>
            <person name="Haft D.H."/>
            <person name="Selengut J.D."/>
            <person name="Sanka R."/>
            <person name="DePew J."/>
            <person name="Purushe J."/>
            <person name="Picardeau M."/>
            <person name="Werts C."/>
            <person name="Goarant C."/>
            <person name="Vinetz J.M."/>
            <person name="Sutton G.G."/>
            <person name="Nierman W.C."/>
            <person name="Fouts D.E."/>
        </authorList>
    </citation>
    <scope>NUCLEOTIDE SEQUENCE [LARGE SCALE GENOMIC DNA]</scope>
    <source>
        <strain evidence="1 2">200701203</strain>
    </source>
</reference>
<name>M3GXN3_LEPBO</name>
<evidence type="ECO:0000313" key="1">
    <source>
        <dbReference type="EMBL" id="EMF99583.1"/>
    </source>
</evidence>
<proteinExistence type="predicted"/>
<dbReference type="BioCyc" id="LBOR1193007:G11KN-4311-MONOMER"/>